<keyword evidence="2 4" id="KW-0863">Zinc-finger</keyword>
<dbReference type="Gene3D" id="6.10.140.2220">
    <property type="match status" value="1"/>
</dbReference>
<gene>
    <name evidence="6" type="ORF">KFL_001730330</name>
</gene>
<dbReference type="GO" id="GO:0008270">
    <property type="term" value="F:zinc ion binding"/>
    <property type="evidence" value="ECO:0007669"/>
    <property type="project" value="UniProtKB-KW"/>
</dbReference>
<dbReference type="OrthoDB" id="437457at2759"/>
<proteinExistence type="predicted"/>
<accession>A0A1Y1HZD9</accession>
<dbReference type="InterPro" id="IPR002893">
    <property type="entry name" value="Znf_MYND"/>
</dbReference>
<dbReference type="Proteomes" id="UP000054558">
    <property type="component" value="Unassembled WGS sequence"/>
</dbReference>
<evidence type="ECO:0000256" key="3">
    <source>
        <dbReference type="ARBA" id="ARBA00022833"/>
    </source>
</evidence>
<evidence type="ECO:0000313" key="6">
    <source>
        <dbReference type="EMBL" id="GAQ84040.1"/>
    </source>
</evidence>
<dbReference type="SUPFAM" id="SSF144232">
    <property type="entry name" value="HIT/MYND zinc finger-like"/>
    <property type="match status" value="1"/>
</dbReference>
<dbReference type="Pfam" id="PF01753">
    <property type="entry name" value="zf-MYND"/>
    <property type="match status" value="1"/>
</dbReference>
<evidence type="ECO:0000256" key="1">
    <source>
        <dbReference type="ARBA" id="ARBA00022723"/>
    </source>
</evidence>
<feature type="domain" description="MYND-type" evidence="5">
    <location>
        <begin position="165"/>
        <end position="222"/>
    </location>
</feature>
<protein>
    <recommendedName>
        <fullName evidence="5">MYND-type domain-containing protein</fullName>
    </recommendedName>
</protein>
<keyword evidence="1" id="KW-0479">Metal-binding</keyword>
<evidence type="ECO:0000256" key="2">
    <source>
        <dbReference type="ARBA" id="ARBA00022771"/>
    </source>
</evidence>
<reference evidence="6 7" key="1">
    <citation type="journal article" date="2014" name="Nat. Commun.">
        <title>Klebsormidium flaccidum genome reveals primary factors for plant terrestrial adaptation.</title>
        <authorList>
            <person name="Hori K."/>
            <person name="Maruyama F."/>
            <person name="Fujisawa T."/>
            <person name="Togashi T."/>
            <person name="Yamamoto N."/>
            <person name="Seo M."/>
            <person name="Sato S."/>
            <person name="Yamada T."/>
            <person name="Mori H."/>
            <person name="Tajima N."/>
            <person name="Moriyama T."/>
            <person name="Ikeuchi M."/>
            <person name="Watanabe M."/>
            <person name="Wada H."/>
            <person name="Kobayashi K."/>
            <person name="Saito M."/>
            <person name="Masuda T."/>
            <person name="Sasaki-Sekimoto Y."/>
            <person name="Mashiguchi K."/>
            <person name="Awai K."/>
            <person name="Shimojima M."/>
            <person name="Masuda S."/>
            <person name="Iwai M."/>
            <person name="Nobusawa T."/>
            <person name="Narise T."/>
            <person name="Kondo S."/>
            <person name="Saito H."/>
            <person name="Sato R."/>
            <person name="Murakawa M."/>
            <person name="Ihara Y."/>
            <person name="Oshima-Yamada Y."/>
            <person name="Ohtaka K."/>
            <person name="Satoh M."/>
            <person name="Sonobe K."/>
            <person name="Ishii M."/>
            <person name="Ohtani R."/>
            <person name="Kanamori-Sato M."/>
            <person name="Honoki R."/>
            <person name="Miyazaki D."/>
            <person name="Mochizuki H."/>
            <person name="Umetsu J."/>
            <person name="Higashi K."/>
            <person name="Shibata D."/>
            <person name="Kamiya Y."/>
            <person name="Sato N."/>
            <person name="Nakamura Y."/>
            <person name="Tabata S."/>
            <person name="Ida S."/>
            <person name="Kurokawa K."/>
            <person name="Ohta H."/>
        </authorList>
    </citation>
    <scope>NUCLEOTIDE SEQUENCE [LARGE SCALE GENOMIC DNA]</scope>
    <source>
        <strain evidence="6 7">NIES-2285</strain>
    </source>
</reference>
<keyword evidence="7" id="KW-1185">Reference proteome</keyword>
<name>A0A1Y1HZD9_KLENI</name>
<evidence type="ECO:0000259" key="5">
    <source>
        <dbReference type="PROSITE" id="PS50865"/>
    </source>
</evidence>
<dbReference type="PROSITE" id="PS50865">
    <property type="entry name" value="ZF_MYND_2"/>
    <property type="match status" value="1"/>
</dbReference>
<evidence type="ECO:0000256" key="4">
    <source>
        <dbReference type="PROSITE-ProRule" id="PRU00134"/>
    </source>
</evidence>
<evidence type="ECO:0000313" key="7">
    <source>
        <dbReference type="Proteomes" id="UP000054558"/>
    </source>
</evidence>
<organism evidence="6 7">
    <name type="scientific">Klebsormidium nitens</name>
    <name type="common">Green alga</name>
    <name type="synonym">Ulothrix nitens</name>
    <dbReference type="NCBI Taxonomy" id="105231"/>
    <lineage>
        <taxon>Eukaryota</taxon>
        <taxon>Viridiplantae</taxon>
        <taxon>Streptophyta</taxon>
        <taxon>Klebsormidiophyceae</taxon>
        <taxon>Klebsormidiales</taxon>
        <taxon>Klebsormidiaceae</taxon>
        <taxon>Klebsormidium</taxon>
    </lineage>
</organism>
<dbReference type="AlphaFoldDB" id="A0A1Y1HZD9"/>
<keyword evidence="3" id="KW-0862">Zinc</keyword>
<sequence>MRDEEGLLPAVQSLFEDENIKHICENVNVYAAVRHGVIDLILSLTLAKDSQEWMIDKGFLTLLASICATDRYDMEEIPATMSCATVLWRLCDSPTLSRKIKEAGELSSILEPYSRLLNSKLRGVWDVFQETMRRRSGKASKVKAASVREIWKYNASKFIGIAAVCSWEGCSEGLDLSLAAFGLDLEGLKKIKKLSRCGRCGMAYYCSKDHQKLHWVTHKKDCFDATAN</sequence>
<dbReference type="EMBL" id="DF237122">
    <property type="protein sequence ID" value="GAQ84040.1"/>
    <property type="molecule type" value="Genomic_DNA"/>
</dbReference>